<evidence type="ECO:0000256" key="2">
    <source>
        <dbReference type="SAM" id="Phobius"/>
    </source>
</evidence>
<evidence type="ECO:0000256" key="1">
    <source>
        <dbReference type="SAM" id="MobiDB-lite"/>
    </source>
</evidence>
<gene>
    <name evidence="4" type="ORF">PVK37_06130</name>
</gene>
<dbReference type="RefSeq" id="WP_275032778.1">
    <property type="nucleotide sequence ID" value="NZ_CP118615.1"/>
</dbReference>
<evidence type="ECO:0000313" key="5">
    <source>
        <dbReference type="Proteomes" id="UP001219605"/>
    </source>
</evidence>
<dbReference type="InterPro" id="IPR001387">
    <property type="entry name" value="Cro/C1-type_HTH"/>
</dbReference>
<sequence>MDPTAGPLQAFAYDLRKLRTEAGGPTYRSMARAAGYSASTLSEAAGGLHRPSLDVVLAYVGACGGDVEVWRARWHRLDRELSRSSVRAGEPAGDASRPVPSDPTRTPPEPGTPSPPSAAGGARSRRRYRWIAVSGGVLALALLLISVGWFQRGGPTAPAAGPSCPPAQADAPFTGTTYGSGVNVRREPTLGSEVLYSLPPGCVLGLTGYCLGQNITDATAGTPDVRWFLVAGGGVVASAVIHGNPPAGLRPSDCPEGRPAPASITVGVAGHPTGLRLSATGTHVEIVGFAVRYADDPALPADHRWHQVLLTDTTTPAFDAVWRADQLRRRPAPTEDVMVAAVACLGGQGPTDVLAVRTARMDGTSRPATLPPDGDERERLANAACAYPRAN</sequence>
<dbReference type="EMBL" id="CP118615">
    <property type="protein sequence ID" value="WDZ86002.1"/>
    <property type="molecule type" value="Genomic_DNA"/>
</dbReference>
<dbReference type="Proteomes" id="UP001219605">
    <property type="component" value="Chromosome"/>
</dbReference>
<keyword evidence="2" id="KW-1133">Transmembrane helix</keyword>
<evidence type="ECO:0000259" key="3">
    <source>
        <dbReference type="SMART" id="SM00530"/>
    </source>
</evidence>
<organism evidence="4 5">
    <name type="scientific">Micromonospora cathayae</name>
    <dbReference type="NCBI Taxonomy" id="3028804"/>
    <lineage>
        <taxon>Bacteria</taxon>
        <taxon>Bacillati</taxon>
        <taxon>Actinomycetota</taxon>
        <taxon>Actinomycetes</taxon>
        <taxon>Micromonosporales</taxon>
        <taxon>Micromonosporaceae</taxon>
        <taxon>Micromonospora</taxon>
    </lineage>
</organism>
<dbReference type="CDD" id="cd00093">
    <property type="entry name" value="HTH_XRE"/>
    <property type="match status" value="1"/>
</dbReference>
<reference evidence="4 5" key="1">
    <citation type="submission" date="2023-02" db="EMBL/GenBank/DDBJ databases">
        <authorList>
            <person name="Mo P."/>
        </authorList>
    </citation>
    <scope>NUCLEOTIDE SEQUENCE [LARGE SCALE GENOMIC DNA]</scope>
    <source>
        <strain evidence="4 5">HUAS 3</strain>
    </source>
</reference>
<dbReference type="SMART" id="SM00530">
    <property type="entry name" value="HTH_XRE"/>
    <property type="match status" value="1"/>
</dbReference>
<accession>A0ABY7ZSI7</accession>
<evidence type="ECO:0000313" key="4">
    <source>
        <dbReference type="EMBL" id="WDZ86002.1"/>
    </source>
</evidence>
<name>A0ABY7ZSI7_9ACTN</name>
<dbReference type="SUPFAM" id="SSF47413">
    <property type="entry name" value="lambda repressor-like DNA-binding domains"/>
    <property type="match status" value="1"/>
</dbReference>
<keyword evidence="5" id="KW-1185">Reference proteome</keyword>
<keyword evidence="2" id="KW-0812">Transmembrane</keyword>
<proteinExistence type="predicted"/>
<dbReference type="InterPro" id="IPR010982">
    <property type="entry name" value="Lambda_DNA-bd_dom_sf"/>
</dbReference>
<protein>
    <submittedName>
        <fullName evidence="4">Helix-turn-helix transcriptional regulator</fullName>
    </submittedName>
</protein>
<feature type="compositionally biased region" description="Pro residues" evidence="1">
    <location>
        <begin position="105"/>
        <end position="116"/>
    </location>
</feature>
<keyword evidence="2" id="KW-0472">Membrane</keyword>
<feature type="domain" description="HTH cro/C1-type" evidence="3">
    <location>
        <begin position="14"/>
        <end position="70"/>
    </location>
</feature>
<feature type="transmembrane region" description="Helical" evidence="2">
    <location>
        <begin position="130"/>
        <end position="150"/>
    </location>
</feature>
<feature type="region of interest" description="Disordered" evidence="1">
    <location>
        <begin position="81"/>
        <end position="121"/>
    </location>
</feature>